<feature type="compositionally biased region" description="Pro residues" evidence="1">
    <location>
        <begin position="320"/>
        <end position="329"/>
    </location>
</feature>
<feature type="region of interest" description="Disordered" evidence="1">
    <location>
        <begin position="253"/>
        <end position="368"/>
    </location>
</feature>
<dbReference type="PANTHER" id="PTHR31286">
    <property type="entry name" value="GLYCINE-RICH CELL WALL STRUCTURAL PROTEIN 1.8-LIKE"/>
    <property type="match status" value="1"/>
</dbReference>
<keyword evidence="2" id="KW-0472">Membrane</keyword>
<feature type="compositionally biased region" description="Low complexity" evidence="1">
    <location>
        <begin position="351"/>
        <end position="362"/>
    </location>
</feature>
<evidence type="ECO:0000256" key="2">
    <source>
        <dbReference type="SAM" id="Phobius"/>
    </source>
</evidence>
<evidence type="ECO:0000259" key="4">
    <source>
        <dbReference type="Pfam" id="PF14111"/>
    </source>
</evidence>
<keyword evidence="6" id="KW-1185">Reference proteome</keyword>
<comment type="caution">
    <text evidence="5">The sequence shown here is derived from an EMBL/GenBank/DDBJ whole genome shotgun (WGS) entry which is preliminary data.</text>
</comment>
<protein>
    <recommendedName>
        <fullName evidence="7">Reverse transcriptase zinc-binding domain-containing protein</fullName>
    </recommendedName>
</protein>
<dbReference type="Pfam" id="PF13966">
    <property type="entry name" value="zf-RVT"/>
    <property type="match status" value="1"/>
</dbReference>
<organism evidence="5 6">
    <name type="scientific">Dendrobium thyrsiflorum</name>
    <name type="common">Pinecone-like raceme dendrobium</name>
    <name type="synonym">Orchid</name>
    <dbReference type="NCBI Taxonomy" id="117978"/>
    <lineage>
        <taxon>Eukaryota</taxon>
        <taxon>Viridiplantae</taxon>
        <taxon>Streptophyta</taxon>
        <taxon>Embryophyta</taxon>
        <taxon>Tracheophyta</taxon>
        <taxon>Spermatophyta</taxon>
        <taxon>Magnoliopsida</taxon>
        <taxon>Liliopsida</taxon>
        <taxon>Asparagales</taxon>
        <taxon>Orchidaceae</taxon>
        <taxon>Epidendroideae</taxon>
        <taxon>Malaxideae</taxon>
        <taxon>Dendrobiinae</taxon>
        <taxon>Dendrobium</taxon>
    </lineage>
</organism>
<feature type="compositionally biased region" description="Low complexity" evidence="1">
    <location>
        <begin position="418"/>
        <end position="431"/>
    </location>
</feature>
<dbReference type="PANTHER" id="PTHR31286:SF180">
    <property type="entry name" value="OS10G0362600 PROTEIN"/>
    <property type="match status" value="1"/>
</dbReference>
<feature type="compositionally biased region" description="Pro residues" evidence="1">
    <location>
        <begin position="253"/>
        <end position="264"/>
    </location>
</feature>
<keyword evidence="2" id="KW-0812">Transmembrane</keyword>
<sequence length="1340" mass="149741">MALSPGDFPPLSPSSLLGPVPPPLSTSFAENLAATPPTAPFPLDFVLPAQKLAFVADDLTEGASLWSLSLVGYSLGVRPYYERLLAAMRKVWKLKGELSLLSLADGFFLLKFISSEDFNMVWTGGPWFLLGKPFILQKWSPKFRPKRDEDASIPIWVKIIDLPLALWTPKGISRIASFIGIPIYVDSLMANRTRLTFARVCVQISKDSALPDEIPISIDGEDQILKVLYDWKPSRCEGCGSLVHPYSLCPSNPSPLPSIPPPRPNRGRSSSRNPGQRPPSTSKPPIPKPTLGPGIHSAVFPLADTTPSTGVHFHPQPGTAGPPPTPNPSVQPHTCKDPIIPNLNSPTKTISDGVSSSGNSSSQDCHPSVPLHNKFGGLGMDEECQPNHIEVLSLAEALASTESPHQDQGKNSVISATSTKSPESYSKPPSKGFNSPEKVMDCKGFVRAHNLKFICILEAKVQPDACQDPWFLNSHRVFDNENSCNNFSFSSPGSIWLKWDSSTFSFNPTVCSSQFIHGILSAGSEPPLLLTVVYASTTVEERKVLWESIRGFCPNPSQPWMIIGDFNCFRFGNEKFGGNPVTPSRLGELNNVVFYCGLQDLASVGLFYTWSNNRVDLPIHIKLDRILVNPAVLDFYPTAFYRVYSPSCSDHSPLIFFSSSNSSMTPRFMFKNFWIHMDGFWDDVVGSFTSFRQGSPTASFYQGLQNLKRALKKRNWVSSHFIASSIHELKMQQYNCLLTLQGNPLDPALNTSLKHINCKLADLQLSWASWVSQRAKANWLSKGENDLGFLFAKIKGRKNLNQLKEIVTPLGTVSDHHGIAEALIHHFKAAFNPPKPPNEEEHCRVQFLKFSIANTLSYWIRGSIIPKAVRHSISKLCSRFLFHGDTKDKKLHIIAWNSVTLPKSLGGLNIPSIDSLYLGVACSYIWRFLCNTSIWCAWLKAKYISPWKHPPLVATKYWKFICSTASKVISKLSFKVGSNCNFSMLWDPWCFNKPLGDLYSLNCRESLLVKDFIVDGHWKLPDYFPDTISTLLNTIPILEISDVTWAGSNQPTFKSFTDSFYEHLEPVSWFKYVWHKRHSLRFSVYAWMAVIGKLKTADLLIKRQIMVHPGCCFCQTTNETHQHLLFECDFTFTVISTLFPSLAGFLFRPNVLQVFDFLDMASHLSAKDRGFCFLVVCCSVYFIWRERNNRRFSGIWESPQHVVFCIKHAVNLIIRRWKDYDGITAKCWGVLGALFSALGLHVFLLFWASFFSSLRCGCGCVPLFVCTLLVLLGSILAWVGDIVGGSLLRLVFDAGTTCDWNCFTKDFAGDLAVLGGSDGDDRENTIPLWLPLDGHTALLF</sequence>
<gene>
    <name evidence="5" type="ORF">M5K25_000358</name>
</gene>
<evidence type="ECO:0008006" key="7">
    <source>
        <dbReference type="Google" id="ProtNLM"/>
    </source>
</evidence>
<reference evidence="5 6" key="1">
    <citation type="journal article" date="2024" name="Plant Biotechnol. J.">
        <title>Dendrobium thyrsiflorum genome and its molecular insights into genes involved in important horticultural traits.</title>
        <authorList>
            <person name="Chen B."/>
            <person name="Wang J.Y."/>
            <person name="Zheng P.J."/>
            <person name="Li K.L."/>
            <person name="Liang Y.M."/>
            <person name="Chen X.F."/>
            <person name="Zhang C."/>
            <person name="Zhao X."/>
            <person name="He X."/>
            <person name="Zhang G.Q."/>
            <person name="Liu Z.J."/>
            <person name="Xu Q."/>
        </authorList>
    </citation>
    <scope>NUCLEOTIDE SEQUENCE [LARGE SCALE GENOMIC DNA]</scope>
    <source>
        <strain evidence="5">GZMU011</strain>
    </source>
</reference>
<feature type="domain" description="Reverse transcriptase zinc-binding" evidence="3">
    <location>
        <begin position="1059"/>
        <end position="1131"/>
    </location>
</feature>
<dbReference type="InterPro" id="IPR026960">
    <property type="entry name" value="RVT-Znf"/>
</dbReference>
<accession>A0ABD0VTQ7</accession>
<feature type="compositionally biased region" description="Low complexity" evidence="1">
    <location>
        <begin position="267"/>
        <end position="280"/>
    </location>
</feature>
<dbReference type="Proteomes" id="UP001552299">
    <property type="component" value="Unassembled WGS sequence"/>
</dbReference>
<keyword evidence="2" id="KW-1133">Transmembrane helix</keyword>
<dbReference type="SUPFAM" id="SSF56219">
    <property type="entry name" value="DNase I-like"/>
    <property type="match status" value="1"/>
</dbReference>
<evidence type="ECO:0000313" key="5">
    <source>
        <dbReference type="EMBL" id="KAL0928474.1"/>
    </source>
</evidence>
<feature type="region of interest" description="Disordered" evidence="1">
    <location>
        <begin position="399"/>
        <end position="433"/>
    </location>
</feature>
<evidence type="ECO:0000313" key="6">
    <source>
        <dbReference type="Proteomes" id="UP001552299"/>
    </source>
</evidence>
<dbReference type="InterPro" id="IPR040256">
    <property type="entry name" value="At4g02000-like"/>
</dbReference>
<feature type="transmembrane region" description="Helical" evidence="2">
    <location>
        <begin position="1260"/>
        <end position="1280"/>
    </location>
</feature>
<proteinExistence type="predicted"/>
<name>A0ABD0VTQ7_DENTH</name>
<dbReference type="Pfam" id="PF14111">
    <property type="entry name" value="DUF4283"/>
    <property type="match status" value="1"/>
</dbReference>
<dbReference type="Gene3D" id="3.60.10.10">
    <property type="entry name" value="Endonuclease/exonuclease/phosphatase"/>
    <property type="match status" value="1"/>
</dbReference>
<dbReference type="InterPro" id="IPR025558">
    <property type="entry name" value="DUF4283"/>
</dbReference>
<dbReference type="InterPro" id="IPR036691">
    <property type="entry name" value="Endo/exonu/phosph_ase_sf"/>
</dbReference>
<feature type="domain" description="DUF4283" evidence="4">
    <location>
        <begin position="64"/>
        <end position="146"/>
    </location>
</feature>
<feature type="transmembrane region" description="Helical" evidence="2">
    <location>
        <begin position="1228"/>
        <end position="1248"/>
    </location>
</feature>
<feature type="compositionally biased region" description="Pro residues" evidence="1">
    <location>
        <begin position="281"/>
        <end position="290"/>
    </location>
</feature>
<dbReference type="EMBL" id="JANQDX010000001">
    <property type="protein sequence ID" value="KAL0928474.1"/>
    <property type="molecule type" value="Genomic_DNA"/>
</dbReference>
<evidence type="ECO:0000256" key="1">
    <source>
        <dbReference type="SAM" id="MobiDB-lite"/>
    </source>
</evidence>
<evidence type="ECO:0000259" key="3">
    <source>
        <dbReference type="Pfam" id="PF13966"/>
    </source>
</evidence>